<evidence type="ECO:0000313" key="3">
    <source>
        <dbReference type="Proteomes" id="UP000248330"/>
    </source>
</evidence>
<organism evidence="2 3">
    <name type="scientific">Sinimarinibacterium flocculans</name>
    <dbReference type="NCBI Taxonomy" id="985250"/>
    <lineage>
        <taxon>Bacteria</taxon>
        <taxon>Pseudomonadati</taxon>
        <taxon>Pseudomonadota</taxon>
        <taxon>Gammaproteobacteria</taxon>
        <taxon>Nevskiales</taxon>
        <taxon>Nevskiaceae</taxon>
        <taxon>Sinimarinibacterium</taxon>
    </lineage>
</organism>
<dbReference type="AlphaFoldDB" id="A0A318E7U8"/>
<dbReference type="RefSeq" id="WP_110265412.1">
    <property type="nucleotide sequence ID" value="NZ_CAKZQT010000011.1"/>
</dbReference>
<proteinExistence type="predicted"/>
<dbReference type="Gene3D" id="3.10.450.50">
    <property type="match status" value="1"/>
</dbReference>
<evidence type="ECO:0000259" key="1">
    <source>
        <dbReference type="Pfam" id="PF13577"/>
    </source>
</evidence>
<dbReference type="EMBL" id="QICN01000006">
    <property type="protein sequence ID" value="PXV67091.1"/>
    <property type="molecule type" value="Genomic_DNA"/>
</dbReference>
<feature type="domain" description="SnoaL-like" evidence="1">
    <location>
        <begin position="12"/>
        <end position="134"/>
    </location>
</feature>
<dbReference type="Pfam" id="PF13577">
    <property type="entry name" value="SnoaL_4"/>
    <property type="match status" value="1"/>
</dbReference>
<dbReference type="CDD" id="cd00531">
    <property type="entry name" value="NTF2_like"/>
    <property type="match status" value="1"/>
</dbReference>
<protein>
    <submittedName>
        <fullName evidence="2">SnoaL-like protein</fullName>
    </submittedName>
</protein>
<accession>A0A318E7U8</accession>
<dbReference type="OrthoDB" id="581683at2"/>
<gene>
    <name evidence="2" type="ORF">C8D93_10667</name>
</gene>
<dbReference type="SUPFAM" id="SSF54427">
    <property type="entry name" value="NTF2-like"/>
    <property type="match status" value="1"/>
</dbReference>
<reference evidence="2 3" key="1">
    <citation type="submission" date="2018-04" db="EMBL/GenBank/DDBJ databases">
        <title>Genomic Encyclopedia of Type Strains, Phase IV (KMG-IV): sequencing the most valuable type-strain genomes for metagenomic binning, comparative biology and taxonomic classification.</title>
        <authorList>
            <person name="Goeker M."/>
        </authorList>
    </citation>
    <scope>NUCLEOTIDE SEQUENCE [LARGE SCALE GENOMIC DNA]</scope>
    <source>
        <strain evidence="2 3">DSM 104150</strain>
    </source>
</reference>
<dbReference type="InterPro" id="IPR037401">
    <property type="entry name" value="SnoaL-like"/>
</dbReference>
<keyword evidence="3" id="KW-1185">Reference proteome</keyword>
<dbReference type="Proteomes" id="UP000248330">
    <property type="component" value="Unassembled WGS sequence"/>
</dbReference>
<comment type="caution">
    <text evidence="2">The sequence shown here is derived from an EMBL/GenBank/DDBJ whole genome shotgun (WGS) entry which is preliminary data.</text>
</comment>
<evidence type="ECO:0000313" key="2">
    <source>
        <dbReference type="EMBL" id="PXV67091.1"/>
    </source>
</evidence>
<dbReference type="InterPro" id="IPR032710">
    <property type="entry name" value="NTF2-like_dom_sf"/>
</dbReference>
<sequence length="182" mass="20676">MTPKTREQQLDELLDRQAITELIMAYCNAADRHDHVKMRTLYHEDAIDDHGHFANGPAMDFIDRLPEIQAGMAILHHNVTTVNLKLDGDRAEGEVYILAFHKVKDQGDGYDVLIGGRYFDQYEKRGGVWKFSHRAIVADWAYPATPSAVRLDHPFLAGAHIGRPGPEDPSYAFFSLFKRGER</sequence>
<name>A0A318E7U8_9GAMM</name>